<keyword evidence="3" id="KW-1185">Reference proteome</keyword>
<organism evidence="2 3">
    <name type="scientific">Maribellus luteus</name>
    <dbReference type="NCBI Taxonomy" id="2305463"/>
    <lineage>
        <taxon>Bacteria</taxon>
        <taxon>Pseudomonadati</taxon>
        <taxon>Bacteroidota</taxon>
        <taxon>Bacteroidia</taxon>
        <taxon>Marinilabiliales</taxon>
        <taxon>Prolixibacteraceae</taxon>
        <taxon>Maribellus</taxon>
    </lineage>
</organism>
<protein>
    <submittedName>
        <fullName evidence="2">YkgJ family cysteine cluster protein</fullName>
    </submittedName>
</protein>
<feature type="coiled-coil region" evidence="1">
    <location>
        <begin position="3"/>
        <end position="30"/>
    </location>
</feature>
<dbReference type="OrthoDB" id="9810361at2"/>
<dbReference type="Proteomes" id="UP000265926">
    <property type="component" value="Unassembled WGS sequence"/>
</dbReference>
<sequence length="175" mass="20911">MENKNILENYRKQRDQIDALAAKLAEKHQKHMMCKAGCDLCCMDYSIFPVEFYSIRERLKEKEYQHDVPATKDENSCVFLKDHKCAIYDERPVICRTHGLPLLYMNEDGDWELSACELNFTEFDMDEFSEENTFPQDTFNSRLFMLNKEFIAHFKEKQYNEFDLIPVKELLKHIT</sequence>
<accession>A0A399SY37</accession>
<gene>
    <name evidence="2" type="ORF">D1614_13310</name>
</gene>
<reference evidence="2 3" key="1">
    <citation type="submission" date="2018-08" db="EMBL/GenBank/DDBJ databases">
        <title>Pallidiluteibacterium maritimus gen. nov., sp. nov., isolated from coastal sediment.</title>
        <authorList>
            <person name="Zhou L.Y."/>
        </authorList>
    </citation>
    <scope>NUCLEOTIDE SEQUENCE [LARGE SCALE GENOMIC DNA]</scope>
    <source>
        <strain evidence="2 3">XSD2</strain>
    </source>
</reference>
<dbReference type="Pfam" id="PF03692">
    <property type="entry name" value="CxxCxxCC"/>
    <property type="match status" value="1"/>
</dbReference>
<comment type="caution">
    <text evidence="2">The sequence shown here is derived from an EMBL/GenBank/DDBJ whole genome shotgun (WGS) entry which is preliminary data.</text>
</comment>
<dbReference type="InterPro" id="IPR005358">
    <property type="entry name" value="Puta_zinc/iron-chelating_dom"/>
</dbReference>
<evidence type="ECO:0000256" key="1">
    <source>
        <dbReference type="SAM" id="Coils"/>
    </source>
</evidence>
<name>A0A399SY37_9BACT</name>
<evidence type="ECO:0000313" key="2">
    <source>
        <dbReference type="EMBL" id="RIJ47562.1"/>
    </source>
</evidence>
<dbReference type="EMBL" id="QWGR01000007">
    <property type="protein sequence ID" value="RIJ47562.1"/>
    <property type="molecule type" value="Genomic_DNA"/>
</dbReference>
<dbReference type="RefSeq" id="WP_119438448.1">
    <property type="nucleotide sequence ID" value="NZ_QWGR01000007.1"/>
</dbReference>
<keyword evidence="1" id="KW-0175">Coiled coil</keyword>
<dbReference type="AlphaFoldDB" id="A0A399SY37"/>
<evidence type="ECO:0000313" key="3">
    <source>
        <dbReference type="Proteomes" id="UP000265926"/>
    </source>
</evidence>
<proteinExistence type="predicted"/>